<evidence type="ECO:0000256" key="4">
    <source>
        <dbReference type="PIRSR" id="PIRSR000149-2"/>
    </source>
</evidence>
<feature type="site" description="Activates thiol group during catalysis" evidence="6">
    <location>
        <position position="204"/>
    </location>
</feature>
<dbReference type="Pfam" id="PF02800">
    <property type="entry name" value="Gp_dh_C"/>
    <property type="match status" value="1"/>
</dbReference>
<dbReference type="InterPro" id="IPR020828">
    <property type="entry name" value="GlycerAld_3-P_DH_NAD(P)-bd"/>
</dbReference>
<dbReference type="InterPro" id="IPR006424">
    <property type="entry name" value="Glyceraldehyde-3-P_DH_1"/>
</dbReference>
<accession>A0A7C4XH56</accession>
<evidence type="ECO:0000256" key="8">
    <source>
        <dbReference type="RuleBase" id="RU361160"/>
    </source>
</evidence>
<dbReference type="CDD" id="cd05214">
    <property type="entry name" value="GAPDH_I_N"/>
    <property type="match status" value="1"/>
</dbReference>
<feature type="binding site" evidence="5">
    <location>
        <begin position="12"/>
        <end position="13"/>
    </location>
    <ligand>
        <name>NAD(+)</name>
        <dbReference type="ChEBI" id="CHEBI:57540"/>
    </ligand>
</feature>
<dbReference type="CDD" id="cd18126">
    <property type="entry name" value="GAPDH_I_C"/>
    <property type="match status" value="1"/>
</dbReference>
<feature type="domain" description="Glyceraldehyde 3-phosphate dehydrogenase NAD(P) binding" evidence="9">
    <location>
        <begin position="3"/>
        <end position="177"/>
    </location>
</feature>
<dbReference type="EC" id="1.2.1.-" evidence="8"/>
<evidence type="ECO:0000313" key="10">
    <source>
        <dbReference type="EMBL" id="HGW29415.1"/>
    </source>
</evidence>
<gene>
    <name evidence="10" type="primary">gap</name>
    <name evidence="10" type="ORF">ENR63_00605</name>
</gene>
<dbReference type="FunFam" id="3.30.360.10:FF:000002">
    <property type="entry name" value="Glyceraldehyde-3-phosphate dehydrogenase"/>
    <property type="match status" value="1"/>
</dbReference>
<reference evidence="10" key="1">
    <citation type="journal article" date="2020" name="mSystems">
        <title>Genome- and Community-Level Interaction Insights into Carbon Utilization and Element Cycling Functions of Hydrothermarchaeota in Hydrothermal Sediment.</title>
        <authorList>
            <person name="Zhou Z."/>
            <person name="Liu Y."/>
            <person name="Xu W."/>
            <person name="Pan J."/>
            <person name="Luo Z.H."/>
            <person name="Li M."/>
        </authorList>
    </citation>
    <scope>NUCLEOTIDE SEQUENCE [LARGE SCALE GENOMIC DNA]</scope>
    <source>
        <strain evidence="10">SpSt-417</strain>
    </source>
</reference>
<dbReference type="NCBIfam" id="TIGR01534">
    <property type="entry name" value="GAPDH-I"/>
    <property type="match status" value="1"/>
</dbReference>
<dbReference type="PRINTS" id="PR00078">
    <property type="entry name" value="G3PDHDRGNASE"/>
</dbReference>
<evidence type="ECO:0000256" key="1">
    <source>
        <dbReference type="ARBA" id="ARBA00007406"/>
    </source>
</evidence>
<name>A0A7C4XH56_UNCKA</name>
<evidence type="ECO:0000256" key="2">
    <source>
        <dbReference type="ARBA" id="ARBA00023002"/>
    </source>
</evidence>
<dbReference type="PROSITE" id="PS00071">
    <property type="entry name" value="GAPDH"/>
    <property type="match status" value="1"/>
</dbReference>
<feature type="binding site" evidence="5">
    <location>
        <position position="144"/>
    </location>
    <ligand>
        <name>NAD(+)</name>
        <dbReference type="ChEBI" id="CHEBI:57540"/>
    </ligand>
</feature>
<organism evidence="10">
    <name type="scientific">candidate division WWE3 bacterium</name>
    <dbReference type="NCBI Taxonomy" id="2053526"/>
    <lineage>
        <taxon>Bacteria</taxon>
        <taxon>Katanobacteria</taxon>
    </lineage>
</organism>
<feature type="binding site" evidence="5">
    <location>
        <position position="34"/>
    </location>
    <ligand>
        <name>NAD(+)</name>
        <dbReference type="ChEBI" id="CHEBI:57540"/>
    </ligand>
</feature>
<dbReference type="InterPro" id="IPR020829">
    <property type="entry name" value="GlycerAld_3-P_DH_cat"/>
</dbReference>
<dbReference type="GO" id="GO:0051287">
    <property type="term" value="F:NAD binding"/>
    <property type="evidence" value="ECO:0007669"/>
    <property type="project" value="InterPro"/>
</dbReference>
<evidence type="ECO:0000256" key="6">
    <source>
        <dbReference type="PIRSR" id="PIRSR000149-4"/>
    </source>
</evidence>
<keyword evidence="2 8" id="KW-0560">Oxidoreductase</keyword>
<comment type="similarity">
    <text evidence="1 7">Belongs to the glyceraldehyde-3-phosphate dehydrogenase family.</text>
</comment>
<keyword evidence="5" id="KW-0520">NAD</keyword>
<dbReference type="GO" id="GO:0050661">
    <property type="term" value="F:NADP binding"/>
    <property type="evidence" value="ECO:0007669"/>
    <property type="project" value="InterPro"/>
</dbReference>
<dbReference type="PANTHER" id="PTHR43148">
    <property type="entry name" value="GLYCERALDEHYDE-3-PHOSPHATE DEHYDROGENASE 2"/>
    <property type="match status" value="1"/>
</dbReference>
<feature type="binding site" evidence="4">
    <location>
        <position position="207"/>
    </location>
    <ligand>
        <name>D-glyceraldehyde 3-phosphate</name>
        <dbReference type="ChEBI" id="CHEBI:59776"/>
    </ligand>
</feature>
<feature type="active site" description="Nucleophile" evidence="3">
    <location>
        <position position="177"/>
    </location>
</feature>
<dbReference type="GO" id="GO:0016620">
    <property type="term" value="F:oxidoreductase activity, acting on the aldehyde or oxo group of donors, NAD or NADP as acceptor"/>
    <property type="evidence" value="ECO:0007669"/>
    <property type="project" value="InterPro"/>
</dbReference>
<sequence>MPARIAINGFGRIGRAAFRIILDKNLADIVVVNDLTNARILAHLLKYDTAYGIYPSEVSVEEDGKVVEIEGSSRMEQHFVAEAPKEAYIIVNGKKTRVISEKEPSNLPWGAMEIDVVLECTGRFTKNNAAKAHLDAGAKKVVVSAPTSGEQDDVMTFLKGVNHESYLGQNVISNASCTTNSIAPVMAVMDSKFKVLKAFMTTVHSITAEQSIVDGPPPGLHPDLRRARAAGHNIIPTTTGAAKAVGHVLPELKGKFDGIALRVPTLVGSISDMTFVVEKKTTVEEVNQAFLDAKEEAKYKGVLDASWEPLVSSDIVGSPYSSIVDLSMTHVIDGDFVKVLAWYDNEWGYANRLVEMALLTVN</sequence>
<dbReference type="Gene3D" id="3.40.50.720">
    <property type="entry name" value="NAD(P)-binding Rossmann-like Domain"/>
    <property type="match status" value="1"/>
</dbReference>
<dbReference type="InterPro" id="IPR020830">
    <property type="entry name" value="GlycerAld_3-P_DH_AS"/>
</dbReference>
<dbReference type="InterPro" id="IPR036291">
    <property type="entry name" value="NAD(P)-bd_dom_sf"/>
</dbReference>
<evidence type="ECO:0000256" key="3">
    <source>
        <dbReference type="PIRSR" id="PIRSR000149-1"/>
    </source>
</evidence>
<dbReference type="PIRSF" id="PIRSF000149">
    <property type="entry name" value="GAP_DH"/>
    <property type="match status" value="1"/>
</dbReference>
<keyword evidence="5" id="KW-0547">Nucleotide-binding</keyword>
<protein>
    <recommendedName>
        <fullName evidence="8">Glyceraldehyde-3-phosphate dehydrogenase</fullName>
        <ecNumber evidence="8">1.2.1.-</ecNumber>
    </recommendedName>
</protein>
<dbReference type="GO" id="GO:0006006">
    <property type="term" value="P:glucose metabolic process"/>
    <property type="evidence" value="ECO:0007669"/>
    <property type="project" value="InterPro"/>
</dbReference>
<evidence type="ECO:0000256" key="5">
    <source>
        <dbReference type="PIRSR" id="PIRSR000149-3"/>
    </source>
</evidence>
<feature type="binding site" evidence="5">
    <location>
        <position position="345"/>
    </location>
    <ligand>
        <name>NAD(+)</name>
        <dbReference type="ChEBI" id="CHEBI:57540"/>
    </ligand>
</feature>
<dbReference type="SUPFAM" id="SSF51735">
    <property type="entry name" value="NAD(P)-binding Rossmann-fold domains"/>
    <property type="match status" value="1"/>
</dbReference>
<proteinExistence type="inferred from homology"/>
<feature type="binding site" evidence="4">
    <location>
        <begin position="176"/>
        <end position="178"/>
    </location>
    <ligand>
        <name>D-glyceraldehyde 3-phosphate</name>
        <dbReference type="ChEBI" id="CHEBI:59776"/>
    </ligand>
</feature>
<dbReference type="AlphaFoldDB" id="A0A7C4XH56"/>
<comment type="caution">
    <text evidence="10">The sequence shown here is derived from an EMBL/GenBank/DDBJ whole genome shotgun (WGS) entry which is preliminary data.</text>
</comment>
<dbReference type="EMBL" id="DSRT01000034">
    <property type="protein sequence ID" value="HGW29415.1"/>
    <property type="molecule type" value="Genomic_DNA"/>
</dbReference>
<feature type="binding site" evidence="4">
    <location>
        <begin position="239"/>
        <end position="240"/>
    </location>
    <ligand>
        <name>D-glyceraldehyde 3-phosphate</name>
        <dbReference type="ChEBI" id="CHEBI:59776"/>
    </ligand>
</feature>
<dbReference type="SUPFAM" id="SSF55347">
    <property type="entry name" value="Glyceraldehyde-3-phosphate dehydrogenase-like, C-terminal domain"/>
    <property type="match status" value="1"/>
</dbReference>
<feature type="binding site" evidence="4">
    <location>
        <position position="262"/>
    </location>
    <ligand>
        <name>D-glyceraldehyde 3-phosphate</name>
        <dbReference type="ChEBI" id="CHEBI:59776"/>
    </ligand>
</feature>
<dbReference type="Pfam" id="PF00044">
    <property type="entry name" value="Gp_dh_N"/>
    <property type="match status" value="2"/>
</dbReference>
<dbReference type="Gene3D" id="3.30.360.10">
    <property type="entry name" value="Dihydrodipicolinate Reductase, domain 2"/>
    <property type="match status" value="1"/>
</dbReference>
<dbReference type="InterPro" id="IPR020831">
    <property type="entry name" value="GlycerAld/Erythrose_P_DH"/>
</dbReference>
<dbReference type="SMART" id="SM00846">
    <property type="entry name" value="Gp_dh_N"/>
    <property type="match status" value="1"/>
</dbReference>
<evidence type="ECO:0000256" key="7">
    <source>
        <dbReference type="RuleBase" id="RU000397"/>
    </source>
</evidence>
<evidence type="ECO:0000259" key="9">
    <source>
        <dbReference type="SMART" id="SM00846"/>
    </source>
</evidence>